<evidence type="ECO:0000256" key="2">
    <source>
        <dbReference type="SAM" id="MobiDB-lite"/>
    </source>
</evidence>
<feature type="region of interest" description="Disordered" evidence="2">
    <location>
        <begin position="23"/>
        <end position="47"/>
    </location>
</feature>
<keyword evidence="1 3" id="KW-0560">Oxidoreductase</keyword>
<sequence length="402" mass="44911">MASTRTTDSAHIERHPADLVETGNLLRTQPDTFPAASSRETAESRPERHDVVVIGAGQAGLSVGYHLKRKRIDHVILEGAPRVGDVWRNRWDSLRLFTPAKFDSLDGYRFPAHKDTFPTKDEMADYLEAYAVKFDLPVRVNEPVERLYKANGRFRLETTDRVYEADRVVVAAASYQKPRLPAFANDLDEQVFQMHSHEYRNSAQVPDGPVLLVGAGNSGAEIAMDLARTHQVYLSGRNVGHIPFDIAGFMGRKLLVRLVIRGIFHRVLTMRTPMGRKFRSKMHGHGMPLIRTRPGQIERAGVRRIGKITAIRDGKAVSDDGKAVPFESVIWCTGFHSGFDWIDLPVLDDHGEPRQRFGKATDMDGLYFAGLHFQYAVSSTMVAGVGRDAERVAGWIAAARKG</sequence>
<dbReference type="InterPro" id="IPR050982">
    <property type="entry name" value="Auxin_biosynth/cation_transpt"/>
</dbReference>
<dbReference type="Proteomes" id="UP001342418">
    <property type="component" value="Chromosome"/>
</dbReference>
<reference evidence="3 4" key="1">
    <citation type="submission" date="2018-07" db="EMBL/GenBank/DDBJ databases">
        <title>Genome sequence of Nitratireductor thuwali#1536.</title>
        <authorList>
            <person name="Michoud G."/>
            <person name="Merlino G."/>
            <person name="Sefrji F.O."/>
            <person name="Daffonchio D."/>
        </authorList>
    </citation>
    <scope>NUCLEOTIDE SEQUENCE [LARGE SCALE GENOMIC DNA]</scope>
    <source>
        <strain evidence="4">Nit1536</strain>
    </source>
</reference>
<evidence type="ECO:0000313" key="3">
    <source>
        <dbReference type="EMBL" id="UUP15616.1"/>
    </source>
</evidence>
<dbReference type="PRINTS" id="PR00368">
    <property type="entry name" value="FADPNR"/>
</dbReference>
<gene>
    <name evidence="3" type="primary">czcO</name>
    <name evidence="3" type="ORF">NTH_00054</name>
</gene>
<protein>
    <submittedName>
        <fullName evidence="3">Oxidoreductase CzcO</fullName>
        <ecNumber evidence="3">1.-.-.-</ecNumber>
    </submittedName>
</protein>
<dbReference type="Gene3D" id="3.50.50.60">
    <property type="entry name" value="FAD/NAD(P)-binding domain"/>
    <property type="match status" value="1"/>
</dbReference>
<evidence type="ECO:0000256" key="1">
    <source>
        <dbReference type="ARBA" id="ARBA00023002"/>
    </source>
</evidence>
<dbReference type="Pfam" id="PF13738">
    <property type="entry name" value="Pyr_redox_3"/>
    <property type="match status" value="1"/>
</dbReference>
<accession>A0ABY5MEJ5</accession>
<dbReference type="PANTHER" id="PTHR43539:SF78">
    <property type="entry name" value="FLAVIN-CONTAINING MONOOXYGENASE"/>
    <property type="match status" value="1"/>
</dbReference>
<proteinExistence type="predicted"/>
<organism evidence="3 4">
    <name type="scientific">Nitratireductor thuwali</name>
    <dbReference type="NCBI Taxonomy" id="2267699"/>
    <lineage>
        <taxon>Bacteria</taxon>
        <taxon>Pseudomonadati</taxon>
        <taxon>Pseudomonadota</taxon>
        <taxon>Alphaproteobacteria</taxon>
        <taxon>Hyphomicrobiales</taxon>
        <taxon>Phyllobacteriaceae</taxon>
        <taxon>Nitratireductor</taxon>
    </lineage>
</organism>
<dbReference type="RefSeq" id="WP_338528112.1">
    <property type="nucleotide sequence ID" value="NZ_CP030941.1"/>
</dbReference>
<evidence type="ECO:0000313" key="4">
    <source>
        <dbReference type="Proteomes" id="UP001342418"/>
    </source>
</evidence>
<dbReference type="EC" id="1.-.-.-" evidence="3"/>
<dbReference type="GO" id="GO:0016491">
    <property type="term" value="F:oxidoreductase activity"/>
    <property type="evidence" value="ECO:0007669"/>
    <property type="project" value="UniProtKB-KW"/>
</dbReference>
<dbReference type="PRINTS" id="PR00469">
    <property type="entry name" value="PNDRDTASEII"/>
</dbReference>
<dbReference type="PANTHER" id="PTHR43539">
    <property type="entry name" value="FLAVIN-BINDING MONOOXYGENASE-LIKE PROTEIN (AFU_ORTHOLOGUE AFUA_4G09220)"/>
    <property type="match status" value="1"/>
</dbReference>
<keyword evidence="4" id="KW-1185">Reference proteome</keyword>
<dbReference type="EMBL" id="CP030941">
    <property type="protein sequence ID" value="UUP15616.1"/>
    <property type="molecule type" value="Genomic_DNA"/>
</dbReference>
<name>A0ABY5MEJ5_9HYPH</name>
<dbReference type="InterPro" id="IPR036188">
    <property type="entry name" value="FAD/NAD-bd_sf"/>
</dbReference>
<dbReference type="SUPFAM" id="SSF51905">
    <property type="entry name" value="FAD/NAD(P)-binding domain"/>
    <property type="match status" value="2"/>
</dbReference>